<dbReference type="PANTHER" id="PTHR32089">
    <property type="entry name" value="METHYL-ACCEPTING CHEMOTAXIS PROTEIN MCPB"/>
    <property type="match status" value="1"/>
</dbReference>
<evidence type="ECO:0000256" key="2">
    <source>
        <dbReference type="PROSITE-ProRule" id="PRU00284"/>
    </source>
</evidence>
<protein>
    <recommendedName>
        <fullName evidence="3">Methyl-accepting transducer domain-containing protein</fullName>
    </recommendedName>
</protein>
<dbReference type="SUPFAM" id="SSF58104">
    <property type="entry name" value="Methyl-accepting chemotaxis protein (MCP) signaling domain"/>
    <property type="match status" value="1"/>
</dbReference>
<dbReference type="Gene3D" id="1.10.287.950">
    <property type="entry name" value="Methyl-accepting chemotaxis protein"/>
    <property type="match status" value="1"/>
</dbReference>
<dbReference type="SMART" id="SM00283">
    <property type="entry name" value="MA"/>
    <property type="match status" value="1"/>
</dbReference>
<dbReference type="Pfam" id="PF00015">
    <property type="entry name" value="MCPsignal"/>
    <property type="match status" value="1"/>
</dbReference>
<dbReference type="KEGG" id="cmic:caldi_14230"/>
<evidence type="ECO:0000259" key="3">
    <source>
        <dbReference type="PROSITE" id="PS50111"/>
    </source>
</evidence>
<keyword evidence="5" id="KW-1185">Reference proteome</keyword>
<evidence type="ECO:0000313" key="5">
    <source>
        <dbReference type="Proteomes" id="UP001163687"/>
    </source>
</evidence>
<dbReference type="EMBL" id="AP025628">
    <property type="protein sequence ID" value="BDG60333.1"/>
    <property type="molecule type" value="Genomic_DNA"/>
</dbReference>
<accession>A0AA35G8E1</accession>
<dbReference type="InterPro" id="IPR004089">
    <property type="entry name" value="MCPsignal_dom"/>
</dbReference>
<feature type="domain" description="Methyl-accepting transducer" evidence="3">
    <location>
        <begin position="34"/>
        <end position="270"/>
    </location>
</feature>
<gene>
    <name evidence="4" type="ORF">caldi_14230</name>
</gene>
<dbReference type="GO" id="GO:0016020">
    <property type="term" value="C:membrane"/>
    <property type="evidence" value="ECO:0007669"/>
    <property type="project" value="InterPro"/>
</dbReference>
<dbReference type="PROSITE" id="PS50111">
    <property type="entry name" value="CHEMOTAXIS_TRANSDUC_2"/>
    <property type="match status" value="1"/>
</dbReference>
<dbReference type="GO" id="GO:0007165">
    <property type="term" value="P:signal transduction"/>
    <property type="evidence" value="ECO:0007669"/>
    <property type="project" value="UniProtKB-KW"/>
</dbReference>
<organism evidence="4 5">
    <name type="scientific">Caldinitratiruptor microaerophilus</name>
    <dbReference type="NCBI Taxonomy" id="671077"/>
    <lineage>
        <taxon>Bacteria</taxon>
        <taxon>Bacillati</taxon>
        <taxon>Bacillota</taxon>
        <taxon>Clostridia</taxon>
        <taxon>Eubacteriales</taxon>
        <taxon>Symbiobacteriaceae</taxon>
        <taxon>Caldinitratiruptor</taxon>
    </lineage>
</organism>
<sequence>MLADAAAALKETLQRVLYPTLRQMEEHQSAQQQQIELLASVVGELENRSGVLRSGTQEQARLTQAALAEFERIAGAAGAAASVAQESAASSSGAAEALRAAMERFGQVSAQLERLQDVVMAWARHMEHLGAQTERIAKFIDTVGRIARQTNLLAFNAAIQAAQAGEHGRGFAVVAEEVRRLSDQTSAAAKDVAALVREIVTGTGRSMSDMREATHVLGELVQSARAASATLSEAGEAAGTSAGRMRTIVEATQSLSDSVSRLRQELESLANVAARQAESAAMAAEEGMRLRALAEEVARTAAVGREVSAAVTRSVQGLAGDLAQSVELLEHLAAGSVPGEDGNEKGVRG</sequence>
<dbReference type="RefSeq" id="WP_264844381.1">
    <property type="nucleotide sequence ID" value="NZ_AP025628.1"/>
</dbReference>
<name>A0AA35G8E1_9FIRM</name>
<reference evidence="4" key="1">
    <citation type="submission" date="2022-03" db="EMBL/GenBank/DDBJ databases">
        <title>Complete genome sequence of Caldinitratiruptor microaerophilus.</title>
        <authorList>
            <person name="Mukaiyama R."/>
            <person name="Nishiyama T."/>
            <person name="Ueda K."/>
        </authorList>
    </citation>
    <scope>NUCLEOTIDE SEQUENCE</scope>
    <source>
        <strain evidence="4">JCM 16183</strain>
    </source>
</reference>
<evidence type="ECO:0000256" key="1">
    <source>
        <dbReference type="ARBA" id="ARBA00023224"/>
    </source>
</evidence>
<dbReference type="Proteomes" id="UP001163687">
    <property type="component" value="Chromosome"/>
</dbReference>
<dbReference type="AlphaFoldDB" id="A0AA35G8E1"/>
<keyword evidence="1 2" id="KW-0807">Transducer</keyword>
<evidence type="ECO:0000313" key="4">
    <source>
        <dbReference type="EMBL" id="BDG60333.1"/>
    </source>
</evidence>
<proteinExistence type="predicted"/>
<dbReference type="PANTHER" id="PTHR32089:SF112">
    <property type="entry name" value="LYSOZYME-LIKE PROTEIN-RELATED"/>
    <property type="match status" value="1"/>
</dbReference>